<dbReference type="Pfam" id="PF13205">
    <property type="entry name" value="Big_5"/>
    <property type="match status" value="1"/>
</dbReference>
<dbReference type="EMBL" id="CP137624">
    <property type="protein sequence ID" value="WPK12451.1"/>
    <property type="molecule type" value="Genomic_DNA"/>
</dbReference>
<dbReference type="PROSITE" id="PS51272">
    <property type="entry name" value="SLH"/>
    <property type="match status" value="1"/>
</dbReference>
<feature type="signal peptide" evidence="2">
    <location>
        <begin position="1"/>
        <end position="28"/>
    </location>
</feature>
<feature type="chain" id="PRO_5046881659" evidence="2">
    <location>
        <begin position="29"/>
        <end position="937"/>
    </location>
</feature>
<organism evidence="4 5">
    <name type="scientific">Lysinibacillus louembei</name>
    <dbReference type="NCBI Taxonomy" id="1470088"/>
    <lineage>
        <taxon>Bacteria</taxon>
        <taxon>Bacillati</taxon>
        <taxon>Bacillota</taxon>
        <taxon>Bacilli</taxon>
        <taxon>Bacillales</taxon>
        <taxon>Bacillaceae</taxon>
        <taxon>Lysinibacillus</taxon>
    </lineage>
</organism>
<dbReference type="RefSeq" id="WP_319837193.1">
    <property type="nucleotide sequence ID" value="NZ_CP137624.1"/>
</dbReference>
<reference evidence="4 5" key="1">
    <citation type="submission" date="2023-09" db="EMBL/GenBank/DDBJ databases">
        <authorList>
            <person name="Page C.A."/>
            <person name="Perez-Diaz I.M."/>
        </authorList>
    </citation>
    <scope>NUCLEOTIDE SEQUENCE [LARGE SCALE GENOMIC DNA]</scope>
    <source>
        <strain evidence="4 5">Ll15</strain>
    </source>
</reference>
<dbReference type="InterPro" id="IPR001119">
    <property type="entry name" value="SLH_dom"/>
</dbReference>
<dbReference type="Pfam" id="PF00395">
    <property type="entry name" value="SLH"/>
    <property type="match status" value="1"/>
</dbReference>
<proteinExistence type="predicted"/>
<protein>
    <submittedName>
        <fullName evidence="4">S-layer homology domain-containing protein</fullName>
    </submittedName>
</protein>
<evidence type="ECO:0000256" key="2">
    <source>
        <dbReference type="SAM" id="SignalP"/>
    </source>
</evidence>
<sequence>MKKSYKKMLASTAAVAVVASAIVPVASAASFKDLNGHMYQNEILALVDAGVINGYPDGTFLPNNSLTRSDVVKLLGKYLVSLGHEVPADYKTKMRFTDLTAKSQDELLQYAALVKDVGVFQGSAGQLMHRDEMRRDQMATVLVRAFNVINDFDYAAHVKEQGFTSTISDLNRTTVEHQTNIAVLDYYDMVKGASFNPKDMTKRGQFAYFLYHMLQIETKPVLTVKKIEVTAADKLSVTLSDDKTYTVTLPTPLVENVETDVKFKIDEVEYAAKVKYEVPDLKVTAVTNPNGGQVKIDFNQPVALANVLNEADINKIVKVAGIATPGKIDLLKGELSADKKSLTVTIKGVKPLTEGRYNVVVDGVKTEKGLTLIKYDEVPTFTADKVAPAIASAENAGATRVKVKFTEPVTNTTGTTQFTLANGSVISNVTGTLERNATEVTYDFTKATVNGVALSPGTSVNITFGALVDISNNVAPANTVKTTATIGVRDGVAPTLLNIEQVGARKFKLIFSEEIRDLTRTDISVVQNSQTLGVIGVEKDKKNPVAYIIETAQELNGYATVANASGRYITDLSGESNTFYMYYNFVRDTTVPSYVSTTVVKDNNEEYLEILFDRNINVLPNANIAFNGWYAQANNQQGQLNVSAIPKKVATNDKALRVKLRDLLGVGYDFVGAKYAGQIHLSGVVSEYNLPVATTPQQIQFDRSGDLGSIADRVIVERVESVPSNENNRYQNIRVTYSHPIDFASATNNQNYIVDGTQVISALPTQGGIANRQVDLRLSVNDTTQLNEFFTTVTINNVYAAGRNVMVDAYSAPLRLRENNKPYVVGNNVAVSTEDIANGLKVGKTISFTVSEPIQTTIPNPFSVMVNNVDIVQQVSYSGDNRVVNISLKNDIQQNDVVTIALKQNVIITDAAGNVFNFNTTKFSFNGSQSYTYGVLQ</sequence>
<gene>
    <name evidence="4" type="ORF">R6U77_01795</name>
</gene>
<keyword evidence="5" id="KW-1185">Reference proteome</keyword>
<dbReference type="PANTHER" id="PTHR43308">
    <property type="entry name" value="OUTER MEMBRANE PROTEIN ALPHA-RELATED"/>
    <property type="match status" value="1"/>
</dbReference>
<accession>A0ABZ0RYW5</accession>
<name>A0ABZ0RYW5_9BACI</name>
<dbReference type="Gene3D" id="2.60.40.1220">
    <property type="match status" value="2"/>
</dbReference>
<dbReference type="Proteomes" id="UP001322664">
    <property type="component" value="Chromosome"/>
</dbReference>
<keyword evidence="1 2" id="KW-0732">Signal</keyword>
<dbReference type="InterPro" id="IPR032812">
    <property type="entry name" value="SbsA_Ig"/>
</dbReference>
<feature type="domain" description="SLH" evidence="3">
    <location>
        <begin position="26"/>
        <end position="89"/>
    </location>
</feature>
<evidence type="ECO:0000256" key="1">
    <source>
        <dbReference type="ARBA" id="ARBA00022729"/>
    </source>
</evidence>
<evidence type="ECO:0000313" key="5">
    <source>
        <dbReference type="Proteomes" id="UP001322664"/>
    </source>
</evidence>
<dbReference type="InterPro" id="IPR051465">
    <property type="entry name" value="Cell_Envelope_Struct_Comp"/>
</dbReference>
<dbReference type="InterPro" id="IPR014755">
    <property type="entry name" value="Cu-Rt/internalin_Ig-like"/>
</dbReference>
<evidence type="ECO:0000313" key="4">
    <source>
        <dbReference type="EMBL" id="WPK12451.1"/>
    </source>
</evidence>
<evidence type="ECO:0000259" key="3">
    <source>
        <dbReference type="PROSITE" id="PS51272"/>
    </source>
</evidence>